<accession>A0AAD8TW35</accession>
<dbReference type="Pfam" id="PF00098">
    <property type="entry name" value="zf-CCHC"/>
    <property type="match status" value="1"/>
</dbReference>
<feature type="region of interest" description="Disordered" evidence="2">
    <location>
        <begin position="221"/>
        <end position="244"/>
    </location>
</feature>
<keyword evidence="6" id="KW-1185">Reference proteome</keyword>
<dbReference type="GO" id="GO:0003676">
    <property type="term" value="F:nucleic acid binding"/>
    <property type="evidence" value="ECO:0007669"/>
    <property type="project" value="InterPro"/>
</dbReference>
<feature type="compositionally biased region" description="Polar residues" evidence="2">
    <location>
        <begin position="230"/>
        <end position="239"/>
    </location>
</feature>
<dbReference type="PANTHER" id="PTHR47592">
    <property type="entry name" value="PBF68 PROTEIN"/>
    <property type="match status" value="1"/>
</dbReference>
<feature type="region of interest" description="Disordered" evidence="2">
    <location>
        <begin position="347"/>
        <end position="385"/>
    </location>
</feature>
<protein>
    <recommendedName>
        <fullName evidence="4">CCHC-type domain-containing protein</fullName>
    </recommendedName>
</protein>
<dbReference type="AlphaFoldDB" id="A0AAD8TW35"/>
<dbReference type="EMBL" id="JAUUTY010000001">
    <property type="protein sequence ID" value="KAK1695121.1"/>
    <property type="molecule type" value="Genomic_DNA"/>
</dbReference>
<proteinExistence type="predicted"/>
<evidence type="ECO:0000259" key="4">
    <source>
        <dbReference type="PROSITE" id="PS50158"/>
    </source>
</evidence>
<dbReference type="SUPFAM" id="SSF57756">
    <property type="entry name" value="Retrovirus zinc finger-like domains"/>
    <property type="match status" value="1"/>
</dbReference>
<dbReference type="Proteomes" id="UP001231189">
    <property type="component" value="Unassembled WGS sequence"/>
</dbReference>
<keyword evidence="3" id="KW-1133">Transmembrane helix</keyword>
<keyword evidence="3" id="KW-0812">Transmembrane</keyword>
<evidence type="ECO:0000313" key="5">
    <source>
        <dbReference type="EMBL" id="KAK1695121.1"/>
    </source>
</evidence>
<keyword evidence="1" id="KW-0862">Zinc</keyword>
<feature type="region of interest" description="Disordered" evidence="2">
    <location>
        <begin position="156"/>
        <end position="204"/>
    </location>
</feature>
<evidence type="ECO:0000256" key="1">
    <source>
        <dbReference type="PROSITE-ProRule" id="PRU00047"/>
    </source>
</evidence>
<dbReference type="InterPro" id="IPR036875">
    <property type="entry name" value="Znf_CCHC_sf"/>
</dbReference>
<dbReference type="GO" id="GO:0008270">
    <property type="term" value="F:zinc ion binding"/>
    <property type="evidence" value="ECO:0007669"/>
    <property type="project" value="UniProtKB-KW"/>
</dbReference>
<evidence type="ECO:0000256" key="3">
    <source>
        <dbReference type="SAM" id="Phobius"/>
    </source>
</evidence>
<keyword evidence="3" id="KW-0472">Membrane</keyword>
<feature type="domain" description="CCHC-type" evidence="4">
    <location>
        <begin position="207"/>
        <end position="222"/>
    </location>
</feature>
<comment type="caution">
    <text evidence="5">The sequence shown here is derived from an EMBL/GenBank/DDBJ whole genome shotgun (WGS) entry which is preliminary data.</text>
</comment>
<dbReference type="InterPro" id="IPR054722">
    <property type="entry name" value="PolX-like_BBD"/>
</dbReference>
<evidence type="ECO:0000256" key="2">
    <source>
        <dbReference type="SAM" id="MobiDB-lite"/>
    </source>
</evidence>
<keyword evidence="1" id="KW-0479">Metal-binding</keyword>
<name>A0AAD8TW35_LOLMU</name>
<feature type="transmembrane region" description="Helical" evidence="3">
    <location>
        <begin position="425"/>
        <end position="446"/>
    </location>
</feature>
<sequence length="588" mass="64641">MGVHRVAEGIPRGPLTPEEDKAFGDATVIFVGAVLSVLGDKLVDAYLHIRNGKELWDALDAKFGVADAGGELYAMEQFNDYRMVENRSVVEQAHEIQIMAKELELLKCVLPDKFVAGCIVAKLPPSWRNFATSLKHQRHEFSVENIMGSLDVEEKARAKDKHTGGTEGRSAANMVQKNVHKSKGKNKGVSQTTNFKKKGKTEKKDPCWVCGETGHWANRCPQRKRKKCQAGQNSNSARGSSVMMGNGLHATVRGVGTVDLKFTSGKIVQLKNVLHVPSLKKNLVSGSRLMKDGFKLVFESNKVVLSKFLVVKSGVDDMNVGTIFESRDATFFEDIFPMRDMHGMSSWESDPIHETPMESDEESDDESSDSDEDDNEAPTRNPTTPWTTSTIPMVVVVPAGATFPVAMYVLFLSYLALLLVPCSDLMHVLSLMCVVKYACASVMLLSNKTLLWLTAMGVHRVAEGIPRGPLTPEEDKAFGDATVIFVGAVLSVLGDKLVDAYLHIRNGKELWDALDAKFGVADAGGELYAMEQFNDYRMVENRSVVEQAHEIQIMAKELELLKCVLPDKFVAGCIVAKLPLHGGTLPLL</sequence>
<dbReference type="PROSITE" id="PS50158">
    <property type="entry name" value="ZF_CCHC"/>
    <property type="match status" value="1"/>
</dbReference>
<feature type="transmembrane region" description="Helical" evidence="3">
    <location>
        <begin position="391"/>
        <end position="418"/>
    </location>
</feature>
<dbReference type="PANTHER" id="PTHR47592:SF27">
    <property type="entry name" value="OS08G0421700 PROTEIN"/>
    <property type="match status" value="1"/>
</dbReference>
<reference evidence="5" key="1">
    <citation type="submission" date="2023-07" db="EMBL/GenBank/DDBJ databases">
        <title>A chromosome-level genome assembly of Lolium multiflorum.</title>
        <authorList>
            <person name="Chen Y."/>
            <person name="Copetti D."/>
            <person name="Kolliker R."/>
            <person name="Studer B."/>
        </authorList>
    </citation>
    <scope>NUCLEOTIDE SEQUENCE</scope>
    <source>
        <strain evidence="5">02402/16</strain>
        <tissue evidence="5">Leaf</tissue>
    </source>
</reference>
<dbReference type="SMART" id="SM00343">
    <property type="entry name" value="ZnF_C2HC"/>
    <property type="match status" value="1"/>
</dbReference>
<dbReference type="Gene3D" id="4.10.60.10">
    <property type="entry name" value="Zinc finger, CCHC-type"/>
    <property type="match status" value="1"/>
</dbReference>
<gene>
    <name evidence="5" type="ORF">QYE76_011818</name>
</gene>
<keyword evidence="1" id="KW-0863">Zinc-finger</keyword>
<evidence type="ECO:0000313" key="6">
    <source>
        <dbReference type="Proteomes" id="UP001231189"/>
    </source>
</evidence>
<dbReference type="InterPro" id="IPR001878">
    <property type="entry name" value="Znf_CCHC"/>
</dbReference>
<feature type="compositionally biased region" description="Acidic residues" evidence="2">
    <location>
        <begin position="357"/>
        <end position="376"/>
    </location>
</feature>
<dbReference type="Pfam" id="PF22936">
    <property type="entry name" value="Pol_BBD"/>
    <property type="match status" value="1"/>
</dbReference>
<organism evidence="5 6">
    <name type="scientific">Lolium multiflorum</name>
    <name type="common">Italian ryegrass</name>
    <name type="synonym">Lolium perenne subsp. multiflorum</name>
    <dbReference type="NCBI Taxonomy" id="4521"/>
    <lineage>
        <taxon>Eukaryota</taxon>
        <taxon>Viridiplantae</taxon>
        <taxon>Streptophyta</taxon>
        <taxon>Embryophyta</taxon>
        <taxon>Tracheophyta</taxon>
        <taxon>Spermatophyta</taxon>
        <taxon>Magnoliopsida</taxon>
        <taxon>Liliopsida</taxon>
        <taxon>Poales</taxon>
        <taxon>Poaceae</taxon>
        <taxon>BOP clade</taxon>
        <taxon>Pooideae</taxon>
        <taxon>Poodae</taxon>
        <taxon>Poeae</taxon>
        <taxon>Poeae Chloroplast Group 2 (Poeae type)</taxon>
        <taxon>Loliodinae</taxon>
        <taxon>Loliinae</taxon>
        <taxon>Lolium</taxon>
    </lineage>
</organism>
<dbReference type="Pfam" id="PF14223">
    <property type="entry name" value="Retrotran_gag_2"/>
    <property type="match status" value="2"/>
</dbReference>